<organism evidence="8 9">
    <name type="scientific">Emiliania huxleyi (strain CCMP1516)</name>
    <dbReference type="NCBI Taxonomy" id="280463"/>
    <lineage>
        <taxon>Eukaryota</taxon>
        <taxon>Haptista</taxon>
        <taxon>Haptophyta</taxon>
        <taxon>Prymnesiophyceae</taxon>
        <taxon>Isochrysidales</taxon>
        <taxon>Noelaerhabdaceae</taxon>
        <taxon>Emiliania</taxon>
    </lineage>
</organism>
<evidence type="ECO:0000313" key="8">
    <source>
        <dbReference type="EnsemblProtists" id="EOD29922"/>
    </source>
</evidence>
<dbReference type="EnsemblProtists" id="EOD29922">
    <property type="protein sequence ID" value="EOD29922"/>
    <property type="gene ID" value="EMIHUDRAFT_233298"/>
</dbReference>
<feature type="compositionally biased region" description="Basic and acidic residues" evidence="6">
    <location>
        <begin position="487"/>
        <end position="498"/>
    </location>
</feature>
<evidence type="ECO:0000259" key="7">
    <source>
        <dbReference type="SMART" id="SM01336"/>
    </source>
</evidence>
<evidence type="ECO:0000256" key="4">
    <source>
        <dbReference type="ARBA" id="ARBA00022833"/>
    </source>
</evidence>
<sequence>MPTVNASLADVGVTPSMLADCADLDEEWAAIKRAYFKKVLKTHPDKGGDPAVFRKTQSAFESLRSLYDGASPGFYFASCGDQTAGAAAASVGGPAMDTPSWEFYAEAAAEAVPLYRVERAKSGRSLCKAQGSARHCGAEECIAKARRETLPPRAPLRRSSPPLHPRSDSALPPSLAKDELRVGWLDSESGSYGGWVHLKCWRVPNRVWLGLPDPARISDVAAFTRALLSMGGVLLSGLAALKPDEMRQLARFCSNSANWARRVGGGTGLSLGKDKVTAMIQAFGGRVTSAISGKTDVLLVGKEPGYAKVSQAQGRGALERRGPAKHLFGRPNDRQGWDPSSRSASCAGTTTVHIEDFSAGWRGNGLAGRLGHRASSSKAIGSHSSARKEVVPRSAASRPCICGRGQSAGKDKTAPQYTAAPLETILVATLKPSRFLLPPAALPYRDELGRLSLALLRHGVEAGEVAAPEATVATLRKWLRHAEKEVAKGGHEWTRTEEGDAWAGPGGEGNEERPAKLSREVLV</sequence>
<keyword evidence="3" id="KW-0863">Zinc-finger</keyword>
<comment type="subcellular location">
    <subcellularLocation>
        <location evidence="1">Nucleus</location>
    </subcellularLocation>
</comment>
<feature type="compositionally biased region" description="Basic and acidic residues" evidence="6">
    <location>
        <begin position="510"/>
        <end position="523"/>
    </location>
</feature>
<dbReference type="SMART" id="SM01336">
    <property type="entry name" value="zf-PARP"/>
    <property type="match status" value="1"/>
</dbReference>
<dbReference type="PaxDb" id="2903-EOD29922"/>
<keyword evidence="9" id="KW-1185">Reference proteome</keyword>
<dbReference type="AlphaFoldDB" id="A0A0D3K2D7"/>
<evidence type="ECO:0000256" key="3">
    <source>
        <dbReference type="ARBA" id="ARBA00022771"/>
    </source>
</evidence>
<reference evidence="9" key="1">
    <citation type="journal article" date="2013" name="Nature">
        <title>Pan genome of the phytoplankton Emiliania underpins its global distribution.</title>
        <authorList>
            <person name="Read B.A."/>
            <person name="Kegel J."/>
            <person name="Klute M.J."/>
            <person name="Kuo A."/>
            <person name="Lefebvre S.C."/>
            <person name="Maumus F."/>
            <person name="Mayer C."/>
            <person name="Miller J."/>
            <person name="Monier A."/>
            <person name="Salamov A."/>
            <person name="Young J."/>
            <person name="Aguilar M."/>
            <person name="Claverie J.M."/>
            <person name="Frickenhaus S."/>
            <person name="Gonzalez K."/>
            <person name="Herman E.K."/>
            <person name="Lin Y.C."/>
            <person name="Napier J."/>
            <person name="Ogata H."/>
            <person name="Sarno A.F."/>
            <person name="Shmutz J."/>
            <person name="Schroeder D."/>
            <person name="de Vargas C."/>
            <person name="Verret F."/>
            <person name="von Dassow P."/>
            <person name="Valentin K."/>
            <person name="Van de Peer Y."/>
            <person name="Wheeler G."/>
            <person name="Dacks J.B."/>
            <person name="Delwiche C.F."/>
            <person name="Dyhrman S.T."/>
            <person name="Glockner G."/>
            <person name="John U."/>
            <person name="Richards T."/>
            <person name="Worden A.Z."/>
            <person name="Zhang X."/>
            <person name="Grigoriev I.V."/>
            <person name="Allen A.E."/>
            <person name="Bidle K."/>
            <person name="Borodovsky M."/>
            <person name="Bowler C."/>
            <person name="Brownlee C."/>
            <person name="Cock J.M."/>
            <person name="Elias M."/>
            <person name="Gladyshev V.N."/>
            <person name="Groth M."/>
            <person name="Guda C."/>
            <person name="Hadaegh A."/>
            <person name="Iglesias-Rodriguez M.D."/>
            <person name="Jenkins J."/>
            <person name="Jones B.M."/>
            <person name="Lawson T."/>
            <person name="Leese F."/>
            <person name="Lindquist E."/>
            <person name="Lobanov A."/>
            <person name="Lomsadze A."/>
            <person name="Malik S.B."/>
            <person name="Marsh M.E."/>
            <person name="Mackinder L."/>
            <person name="Mock T."/>
            <person name="Mueller-Roeber B."/>
            <person name="Pagarete A."/>
            <person name="Parker M."/>
            <person name="Probert I."/>
            <person name="Quesneville H."/>
            <person name="Raines C."/>
            <person name="Rensing S.A."/>
            <person name="Riano-Pachon D.M."/>
            <person name="Richier S."/>
            <person name="Rokitta S."/>
            <person name="Shiraiwa Y."/>
            <person name="Soanes D.M."/>
            <person name="van der Giezen M."/>
            <person name="Wahlund T.M."/>
            <person name="Williams B."/>
            <person name="Wilson W."/>
            <person name="Wolfe G."/>
            <person name="Wurch L.L."/>
        </authorList>
    </citation>
    <scope>NUCLEOTIDE SEQUENCE</scope>
</reference>
<evidence type="ECO:0000256" key="2">
    <source>
        <dbReference type="ARBA" id="ARBA00022723"/>
    </source>
</evidence>
<dbReference type="GO" id="GO:0008270">
    <property type="term" value="F:zinc ion binding"/>
    <property type="evidence" value="ECO:0007669"/>
    <property type="project" value="UniProtKB-KW"/>
</dbReference>
<reference evidence="8" key="2">
    <citation type="submission" date="2024-10" db="UniProtKB">
        <authorList>
            <consortium name="EnsemblProtists"/>
        </authorList>
    </citation>
    <scope>IDENTIFICATION</scope>
</reference>
<feature type="region of interest" description="Disordered" evidence="6">
    <location>
        <begin position="150"/>
        <end position="172"/>
    </location>
</feature>
<dbReference type="Gene3D" id="1.10.287.110">
    <property type="entry name" value="DnaJ domain"/>
    <property type="match status" value="1"/>
</dbReference>
<dbReference type="InterPro" id="IPR001623">
    <property type="entry name" value="DnaJ_domain"/>
</dbReference>
<feature type="domain" description="PARP-type" evidence="7">
    <location>
        <begin position="118"/>
        <end position="254"/>
    </location>
</feature>
<dbReference type="GO" id="GO:0005634">
    <property type="term" value="C:nucleus"/>
    <property type="evidence" value="ECO:0007669"/>
    <property type="project" value="UniProtKB-SubCell"/>
</dbReference>
<dbReference type="InterPro" id="IPR001510">
    <property type="entry name" value="Znf_PARP"/>
</dbReference>
<dbReference type="InterPro" id="IPR036869">
    <property type="entry name" value="J_dom_sf"/>
</dbReference>
<dbReference type="GO" id="GO:0003677">
    <property type="term" value="F:DNA binding"/>
    <property type="evidence" value="ECO:0007669"/>
    <property type="project" value="InterPro"/>
</dbReference>
<keyword evidence="5" id="KW-0539">Nucleus</keyword>
<dbReference type="CDD" id="cd06257">
    <property type="entry name" value="DnaJ"/>
    <property type="match status" value="1"/>
</dbReference>
<evidence type="ECO:0000256" key="1">
    <source>
        <dbReference type="ARBA" id="ARBA00004123"/>
    </source>
</evidence>
<dbReference type="KEGG" id="ehx:EMIHUDRAFT_233298"/>
<dbReference type="RefSeq" id="XP_005782351.1">
    <property type="nucleotide sequence ID" value="XM_005782294.1"/>
</dbReference>
<dbReference type="eggNOG" id="ENOG502S0BW">
    <property type="taxonomic scope" value="Eukaryota"/>
</dbReference>
<accession>A0A0D3K2D7</accession>
<dbReference type="InterPro" id="IPR036957">
    <property type="entry name" value="Znf_PARP_sf"/>
</dbReference>
<evidence type="ECO:0000256" key="5">
    <source>
        <dbReference type="ARBA" id="ARBA00023242"/>
    </source>
</evidence>
<evidence type="ECO:0000313" key="9">
    <source>
        <dbReference type="Proteomes" id="UP000013827"/>
    </source>
</evidence>
<dbReference type="InterPro" id="IPR036420">
    <property type="entry name" value="BRCT_dom_sf"/>
</dbReference>
<evidence type="ECO:0000256" key="6">
    <source>
        <dbReference type="SAM" id="MobiDB-lite"/>
    </source>
</evidence>
<feature type="region of interest" description="Disordered" evidence="6">
    <location>
        <begin position="372"/>
        <end position="392"/>
    </location>
</feature>
<name>A0A0D3K2D7_EMIH1</name>
<keyword evidence="2" id="KW-0479">Metal-binding</keyword>
<dbReference type="HOGENOM" id="CLU_521225_0_0_1"/>
<feature type="region of interest" description="Disordered" evidence="6">
    <location>
        <begin position="487"/>
        <end position="523"/>
    </location>
</feature>
<feature type="compositionally biased region" description="Low complexity" evidence="6">
    <location>
        <begin position="374"/>
        <end position="384"/>
    </location>
</feature>
<dbReference type="SUPFAM" id="SSF46565">
    <property type="entry name" value="Chaperone J-domain"/>
    <property type="match status" value="1"/>
</dbReference>
<dbReference type="STRING" id="2903.R1D4H2"/>
<dbReference type="Gene3D" id="3.40.50.10190">
    <property type="entry name" value="BRCT domain"/>
    <property type="match status" value="1"/>
</dbReference>
<dbReference type="Gene3D" id="3.30.1740.10">
    <property type="entry name" value="Zinc finger, PARP-type"/>
    <property type="match status" value="1"/>
</dbReference>
<protein>
    <recommendedName>
        <fullName evidence="7">PARP-type domain-containing protein</fullName>
    </recommendedName>
</protein>
<dbReference type="Proteomes" id="UP000013827">
    <property type="component" value="Unassembled WGS sequence"/>
</dbReference>
<keyword evidence="4" id="KW-0862">Zinc</keyword>
<proteinExistence type="predicted"/>
<dbReference type="GeneID" id="17275195"/>
<feature type="region of interest" description="Disordered" evidence="6">
    <location>
        <begin position="311"/>
        <end position="345"/>
    </location>
</feature>